<evidence type="ECO:0000313" key="2">
    <source>
        <dbReference type="EMBL" id="SEH10777.1"/>
    </source>
</evidence>
<feature type="compositionally biased region" description="Acidic residues" evidence="1">
    <location>
        <begin position="413"/>
        <end position="424"/>
    </location>
</feature>
<name>A0A1H6FIV6_THEAL</name>
<feature type="compositionally biased region" description="Acidic residues" evidence="1">
    <location>
        <begin position="378"/>
        <end position="387"/>
    </location>
</feature>
<sequence>MFAATATAPEETRTLALDRHAPEWLQDATKFKTHAHIFNPVWVIRTLRRYEGPPHRLLDPLLRVRVGGCWYAVLDATAGVRAYVRGNKVKRFWVGFYNAKAIDHFIGAPVAVRVTSASTQEYYTYPELLDAATKNTGVLPRAVVGDRGYSVSPAFEHNTRLGVASVFPWRASNVRPEREMEDCDTHDRHGVVRYKHCGSPTRFISFTRTAGGNRGPRLYVQCLQPITAGCETRQSIGCNVSWRMLVPLWRDTPTYLALRHSHHRYERVHHHWRVRWRSGADDHALRPKRRGRDNQQLRANAALLIEWLMVCWREEWLPDSRPRGVPHRDQIIEDDGTGYASSLANLRHELGLDRPFGTKAVALGIGPAVPLALSPDAVADDPAEPEEPPVVPPELPGETEDHREDQPGKDAAEVDVDDLDDMPF</sequence>
<dbReference type="EMBL" id="FNWJ01000001">
    <property type="protein sequence ID" value="SEH10777.1"/>
    <property type="molecule type" value="Genomic_DNA"/>
</dbReference>
<feature type="compositionally biased region" description="Basic and acidic residues" evidence="1">
    <location>
        <begin position="399"/>
        <end position="412"/>
    </location>
</feature>
<evidence type="ECO:0000313" key="3">
    <source>
        <dbReference type="Proteomes" id="UP000222056"/>
    </source>
</evidence>
<evidence type="ECO:0000256" key="1">
    <source>
        <dbReference type="SAM" id="MobiDB-lite"/>
    </source>
</evidence>
<accession>A0A1H6FIV6</accession>
<reference evidence="3" key="1">
    <citation type="submission" date="2016-10" db="EMBL/GenBank/DDBJ databases">
        <authorList>
            <person name="Varghese N."/>
            <person name="Submissions S."/>
        </authorList>
    </citation>
    <scope>NUCLEOTIDE SEQUENCE [LARGE SCALE GENOMIC DNA]</scope>
    <source>
        <strain evidence="3">ATCC 35263</strain>
    </source>
</reference>
<dbReference type="AlphaFoldDB" id="A0A1H6FIV6"/>
<dbReference type="OrthoDB" id="3171994at2"/>
<keyword evidence="3" id="KW-1185">Reference proteome</keyword>
<dbReference type="Proteomes" id="UP000222056">
    <property type="component" value="Unassembled WGS sequence"/>
</dbReference>
<dbReference type="RefSeq" id="WP_093116009.1">
    <property type="nucleotide sequence ID" value="NZ_FNWJ01000001.1"/>
</dbReference>
<proteinExistence type="predicted"/>
<organism evidence="2 3">
    <name type="scientific">Thermoleophilum album</name>
    <dbReference type="NCBI Taxonomy" id="29539"/>
    <lineage>
        <taxon>Bacteria</taxon>
        <taxon>Bacillati</taxon>
        <taxon>Actinomycetota</taxon>
        <taxon>Thermoleophilia</taxon>
        <taxon>Thermoleophilales</taxon>
        <taxon>Thermoleophilaceae</taxon>
        <taxon>Thermoleophilum</taxon>
    </lineage>
</organism>
<evidence type="ECO:0008006" key="4">
    <source>
        <dbReference type="Google" id="ProtNLM"/>
    </source>
</evidence>
<gene>
    <name evidence="2" type="ORF">SAMN02745716_0549</name>
</gene>
<protein>
    <recommendedName>
        <fullName evidence="4">Transposase DDE domain-containing protein</fullName>
    </recommendedName>
</protein>
<feature type="region of interest" description="Disordered" evidence="1">
    <location>
        <begin position="374"/>
        <end position="424"/>
    </location>
</feature>